<dbReference type="PROSITE" id="PS51257">
    <property type="entry name" value="PROKAR_LIPOPROTEIN"/>
    <property type="match status" value="1"/>
</dbReference>
<dbReference type="Pfam" id="PF03202">
    <property type="entry name" value="Lipoprotein_10"/>
    <property type="match status" value="1"/>
</dbReference>
<sequence>MKINKTKLFISLGAAASLALAGTAIACSNGGTTNGRYDTNNVTSVKFATSFSANGTQQQAIKALIAKYNETQAKVEGYLNVEEINLNGGYSTAEQNVISKITAKDKTTGYNLILNYPSLTSKLAQYNMNEPLDTDGSLMQGYEQSFITNNIGGTDTKVTNVIPFGSSTVVSGVNGPVMSYLIRKAVEAGATLNSADEAWFKSEFTEKADFLKDDDFIEKGQEGLKGGGWGKVDDSKKSVWSNYTIKKSMFENFRELFDFGVKVYDSFSGLQDVASNIDNGRALVGIDSFFNFLTSYSYTDAGGTDGYILDTESNKNNFINYKNMFGEGKDTKNAKQYTWLKSLYEEVLSPGIGRGIIWMGAGGEYGSTYLVRHGMGVSLGSTAGYRNNFLGERLENRIINIGGDKTFIVDSGDALDIKNATGSGDVKDNAITGLTVGSHTNNLYISTVKTLPKNNYYIQSKDAATDAKLTELKDKLTGGFFVMKPVDQKATYEAKFGTGIVYVGTVNDQATNEKGDKALFFFAADKIKEKVSADTKTLQQKELLTLQAPKKMKSSDTKAIVYQQGPQLLAIHSNDKGDKATRLFVKWLTASDQKYDWEVGTKTYTQKTPQEFFYEAASYIVPYKGFTNDDSVIAKSMATSRANDYQKITFNAFKEALKSDSDELVIFAESVDSSTAKLRESFEATLASSKTANRTNPNLGSFETFLSNLKQTFGKDNVR</sequence>
<evidence type="ECO:0000313" key="5">
    <source>
        <dbReference type="EMBL" id="PAK21526.1"/>
    </source>
</evidence>
<comment type="similarity">
    <text evidence="1">Belongs to the MG185/MG260 family.</text>
</comment>
<evidence type="ECO:0000256" key="2">
    <source>
        <dbReference type="SAM" id="SignalP"/>
    </source>
</evidence>
<evidence type="ECO:0000259" key="4">
    <source>
        <dbReference type="Pfam" id="PF03305"/>
    </source>
</evidence>
<dbReference type="Proteomes" id="UP000216943">
    <property type="component" value="Unassembled WGS sequence"/>
</dbReference>
<organism evidence="5 6">
    <name type="scientific">Mycoplasmopsis agassizii</name>
    <dbReference type="NCBI Taxonomy" id="33922"/>
    <lineage>
        <taxon>Bacteria</taxon>
        <taxon>Bacillati</taxon>
        <taxon>Mycoplasmatota</taxon>
        <taxon>Mycoplasmoidales</taxon>
        <taxon>Metamycoplasmataceae</taxon>
        <taxon>Mycoplasmopsis</taxon>
    </lineage>
</organism>
<comment type="caution">
    <text evidence="5">The sequence shown here is derived from an EMBL/GenBank/DDBJ whole genome shotgun (WGS) entry which is preliminary data.</text>
</comment>
<dbReference type="Pfam" id="PF03305">
    <property type="entry name" value="Lipoprotein_X"/>
    <property type="match status" value="1"/>
</dbReference>
<feature type="chain" id="PRO_5013035137" description="Lipoprotein" evidence="2">
    <location>
        <begin position="27"/>
        <end position="719"/>
    </location>
</feature>
<name>A0A269TKD4_9BACT</name>
<proteinExistence type="inferred from homology"/>
<dbReference type="RefSeq" id="WP_095334692.1">
    <property type="nucleotide sequence ID" value="NZ_NQNY01000004.1"/>
</dbReference>
<reference evidence="6" key="1">
    <citation type="submission" date="2017-08" db="EMBL/GenBank/DDBJ databases">
        <authorList>
            <person name="Alvarez-Ponce D."/>
            <person name="Weitzman C.L."/>
            <person name="Tillett R.L."/>
            <person name="Sandmeier F.C."/>
            <person name="Tracy C.R."/>
        </authorList>
    </citation>
    <scope>NUCLEOTIDE SEQUENCE [LARGE SCALE GENOMIC DNA]</scope>
    <source>
        <strain evidence="6">723</strain>
    </source>
</reference>
<dbReference type="InterPro" id="IPR004984">
    <property type="entry name" value="Mycoplasma_lipoprotein_cen_dom"/>
</dbReference>
<gene>
    <name evidence="5" type="ORF">CJJ23_01910</name>
</gene>
<dbReference type="AlphaFoldDB" id="A0A269TKD4"/>
<evidence type="ECO:0008006" key="7">
    <source>
        <dbReference type="Google" id="ProtNLM"/>
    </source>
</evidence>
<feature type="domain" description="Mycoplasma lipoprotein C-terminal" evidence="3">
    <location>
        <begin position="563"/>
        <end position="688"/>
    </location>
</feature>
<dbReference type="NCBIfam" id="NF045826">
    <property type="entry name" value="lipo_P68"/>
    <property type="match status" value="1"/>
</dbReference>
<evidence type="ECO:0000256" key="1">
    <source>
        <dbReference type="ARBA" id="ARBA00009031"/>
    </source>
</evidence>
<feature type="signal peptide" evidence="2">
    <location>
        <begin position="1"/>
        <end position="26"/>
    </location>
</feature>
<dbReference type="InterPro" id="IPR054825">
    <property type="entry name" value="P68-like"/>
</dbReference>
<evidence type="ECO:0000313" key="6">
    <source>
        <dbReference type="Proteomes" id="UP000216943"/>
    </source>
</evidence>
<protein>
    <recommendedName>
        <fullName evidence="7">Lipoprotein</fullName>
    </recommendedName>
</protein>
<accession>A0A269TKD4</accession>
<dbReference type="InterPro" id="IPR004890">
    <property type="entry name" value="Lipoprotein_10_C"/>
</dbReference>
<feature type="domain" description="Mycoplasma lipoprotein central" evidence="4">
    <location>
        <begin position="229"/>
        <end position="395"/>
    </location>
</feature>
<dbReference type="EMBL" id="NQNY01000004">
    <property type="protein sequence ID" value="PAK21526.1"/>
    <property type="molecule type" value="Genomic_DNA"/>
</dbReference>
<evidence type="ECO:0000259" key="3">
    <source>
        <dbReference type="Pfam" id="PF03202"/>
    </source>
</evidence>
<keyword evidence="2" id="KW-0732">Signal</keyword>
<dbReference type="OrthoDB" id="393769at2"/>